<dbReference type="EMBL" id="SPRX01000026">
    <property type="protein sequence ID" value="TIC65135.1"/>
    <property type="molecule type" value="Genomic_DNA"/>
</dbReference>
<protein>
    <submittedName>
        <fullName evidence="1">Uncharacterized protein</fullName>
    </submittedName>
</protein>
<dbReference type="InterPro" id="IPR045992">
    <property type="entry name" value="DUF5948"/>
</dbReference>
<dbReference type="Proteomes" id="UP000310708">
    <property type="component" value="Unassembled WGS sequence"/>
</dbReference>
<dbReference type="AlphaFoldDB" id="A0A4T0QYN5"/>
<reference evidence="3 4" key="1">
    <citation type="submission" date="2019-03" db="EMBL/GenBank/DDBJ databases">
        <title>Sequencing 25 genomes of Wallemia mellicola.</title>
        <authorList>
            <person name="Gostincar C."/>
        </authorList>
    </citation>
    <scope>NUCLEOTIDE SEQUENCE [LARGE SCALE GENOMIC DNA]</scope>
    <source>
        <strain evidence="2 4">EXF-757</strain>
        <strain evidence="1 3">EXF-8738</strain>
    </source>
</reference>
<comment type="caution">
    <text evidence="1">The sequence shown here is derived from an EMBL/GenBank/DDBJ whole genome shotgun (WGS) entry which is preliminary data.</text>
</comment>
<dbReference type="EMBL" id="SPRO01000019">
    <property type="protein sequence ID" value="TIC30392.1"/>
    <property type="molecule type" value="Genomic_DNA"/>
</dbReference>
<sequence length="125" mass="14036">MTLLCTVLHVYHLGHNGRIQKQYFLSSFIHYNMLKSIFLATTLATFTLVQAGHIGACTVNMDGTGGYAYQETKDCCPPNKGHIWNTYEYNRKYHDCRSIWPGNNGLDTGAMVQCCTDKGRGSYGE</sequence>
<evidence type="ECO:0000313" key="3">
    <source>
        <dbReference type="Proteomes" id="UP000305647"/>
    </source>
</evidence>
<accession>A0A4T0QYN5</accession>
<evidence type="ECO:0000313" key="1">
    <source>
        <dbReference type="EMBL" id="TIC30392.1"/>
    </source>
</evidence>
<proteinExistence type="predicted"/>
<dbReference type="Pfam" id="PF19373">
    <property type="entry name" value="DUF5948"/>
    <property type="match status" value="1"/>
</dbReference>
<dbReference type="Proteomes" id="UP000305647">
    <property type="component" value="Unassembled WGS sequence"/>
</dbReference>
<gene>
    <name evidence="2" type="ORF">E3Q01_02302</name>
    <name evidence="1" type="ORF">E3Q10_02108</name>
</gene>
<evidence type="ECO:0000313" key="2">
    <source>
        <dbReference type="EMBL" id="TIC65135.1"/>
    </source>
</evidence>
<name>A0A4T0QYN5_9BASI</name>
<organism evidence="1 3">
    <name type="scientific">Wallemia mellicola</name>
    <dbReference type="NCBI Taxonomy" id="1708541"/>
    <lineage>
        <taxon>Eukaryota</taxon>
        <taxon>Fungi</taxon>
        <taxon>Dikarya</taxon>
        <taxon>Basidiomycota</taxon>
        <taxon>Wallemiomycotina</taxon>
        <taxon>Wallemiomycetes</taxon>
        <taxon>Wallemiales</taxon>
        <taxon>Wallemiaceae</taxon>
        <taxon>Wallemia</taxon>
    </lineage>
</organism>
<evidence type="ECO:0000313" key="4">
    <source>
        <dbReference type="Proteomes" id="UP000310708"/>
    </source>
</evidence>